<dbReference type="EC" id="3.2.1.78" evidence="3"/>
<organism evidence="11 12">
    <name type="scientific">Cryobacterium roopkundense</name>
    <dbReference type="NCBI Taxonomy" id="1001240"/>
    <lineage>
        <taxon>Bacteria</taxon>
        <taxon>Bacillati</taxon>
        <taxon>Actinomycetota</taxon>
        <taxon>Actinomycetes</taxon>
        <taxon>Micrococcales</taxon>
        <taxon>Microbacteriaceae</taxon>
        <taxon>Cryobacterium</taxon>
    </lineage>
</organism>
<keyword evidence="5" id="KW-0732">Signal</keyword>
<evidence type="ECO:0000313" key="11">
    <source>
        <dbReference type="EMBL" id="MBB5640447.1"/>
    </source>
</evidence>
<dbReference type="Pfam" id="PF03425">
    <property type="entry name" value="CBM_11"/>
    <property type="match status" value="1"/>
</dbReference>
<dbReference type="GO" id="GO:0005576">
    <property type="term" value="C:extracellular region"/>
    <property type="evidence" value="ECO:0007669"/>
    <property type="project" value="UniProtKB-SubCell"/>
</dbReference>
<dbReference type="SUPFAM" id="SSF51445">
    <property type="entry name" value="(Trans)glycosidases"/>
    <property type="match status" value="1"/>
</dbReference>
<feature type="transmembrane region" description="Helical" evidence="8">
    <location>
        <begin position="904"/>
        <end position="922"/>
    </location>
</feature>
<dbReference type="InterPro" id="IPR005087">
    <property type="entry name" value="CBM11"/>
</dbReference>
<dbReference type="AlphaFoldDB" id="A0A7W9E2C2"/>
<keyword evidence="4" id="KW-0964">Secreted</keyword>
<dbReference type="Gene3D" id="2.60.40.10">
    <property type="entry name" value="Immunoglobulins"/>
    <property type="match status" value="1"/>
</dbReference>
<evidence type="ECO:0000256" key="6">
    <source>
        <dbReference type="ARBA" id="ARBA00022801"/>
    </source>
</evidence>
<evidence type="ECO:0000259" key="10">
    <source>
        <dbReference type="Pfam" id="PF26410"/>
    </source>
</evidence>
<dbReference type="GO" id="GO:0030245">
    <property type="term" value="P:cellulose catabolic process"/>
    <property type="evidence" value="ECO:0007669"/>
    <property type="project" value="InterPro"/>
</dbReference>
<evidence type="ECO:0000256" key="7">
    <source>
        <dbReference type="ARBA" id="ARBA00023295"/>
    </source>
</evidence>
<comment type="subcellular location">
    <subcellularLocation>
        <location evidence="2">Secreted</location>
    </subcellularLocation>
</comment>
<reference evidence="11 12" key="1">
    <citation type="submission" date="2020-08" db="EMBL/GenBank/DDBJ databases">
        <title>Sequencing the genomes of 1000 actinobacteria strains.</title>
        <authorList>
            <person name="Klenk H.-P."/>
        </authorList>
    </citation>
    <scope>NUCLEOTIDE SEQUENCE [LARGE SCALE GENOMIC DNA]</scope>
    <source>
        <strain evidence="11 12">DSM 21065</strain>
    </source>
</reference>
<dbReference type="Pfam" id="PF26410">
    <property type="entry name" value="GH5_mannosidase"/>
    <property type="match status" value="1"/>
</dbReference>
<dbReference type="InterPro" id="IPR017853">
    <property type="entry name" value="GH"/>
</dbReference>
<evidence type="ECO:0000256" key="5">
    <source>
        <dbReference type="ARBA" id="ARBA00022729"/>
    </source>
</evidence>
<dbReference type="Gene3D" id="2.60.120.430">
    <property type="entry name" value="Galactose-binding lectin"/>
    <property type="match status" value="1"/>
</dbReference>
<dbReference type="Proteomes" id="UP000561726">
    <property type="component" value="Unassembled WGS sequence"/>
</dbReference>
<dbReference type="InterPro" id="IPR045053">
    <property type="entry name" value="MAN-like"/>
</dbReference>
<evidence type="ECO:0000256" key="4">
    <source>
        <dbReference type="ARBA" id="ARBA00022525"/>
    </source>
</evidence>
<dbReference type="GO" id="GO:0008810">
    <property type="term" value="F:cellulase activity"/>
    <property type="evidence" value="ECO:0007669"/>
    <property type="project" value="InterPro"/>
</dbReference>
<dbReference type="PANTHER" id="PTHR31451:SF39">
    <property type="entry name" value="MANNAN ENDO-1,4-BETA-MANNOSIDASE 1"/>
    <property type="match status" value="1"/>
</dbReference>
<sequence length="929" mass="95844">MKDSLPPSTRPDRAKRVTGAVVTTALAASVLVGGAIPTAALAAPQDWTSLNSAFVERDGTTLTLDGVDFRMSGANAYWLGLDENVGGIDYPTYFRIKDALDTASQMGVTAVRSHMMTSTGQNDANPLAIMPSLGSYNDDAFATIDFAIAYAGSLGIRLLLPLTDEWEYYHGGHRDFTAPLGLESADFYTDPAAIAAFDEYIGVILDRTNAITGVRYVDDPTILAWELGNELEGMTVDWIGARVDLIKSLAPAQLVAAGGRFGVSEAALHAPDLDIVDAHYYPPTVDRVASDAASVVAAGKVYVAGEYGSPAATTALLYPLAANPDVTGMFFWSLFPNNDRGGFVPHDDGFTVHYPGETAQSQAEVDAIVGYGAALSGAAPATDLEPALVTAIDRENGINRVAWRGTAGATGYTVQSSTDGTTWTDITAPVSAAASPITDYTSAPGTSYRVLALGGLAGSVSEPVTASGQTSVLVDPLQSFLLTSDRAYVTLAAMPMGAIATGTAGSPAQLTWPVSDLTSAEFLVSDAIGMTVSSSADGNTWVVVATSITTRNGHSVLRADDLVGEHLRLDWANGATVTRATIASAPAGDTAVALPGGFALDTPADGTTGVRSTPTFTWAVADQAAFYRFTLSLNADLSEPLQTQTGITATEFAPGRTLAPGTAHYWSVEAVNGAGATGSTPPLATFTTADLPSEPLVVDDFEGYPTDQALTDAYLPNSGGGAVTSTLVANPGTGSAAASFDYDLAGEGYAGIVRTLETPQDWWGYSGLSFWVDADTGHTLSVQFAASGSFWETDVVLTTDGWQQVEVDFTDFATPPWAGQATLNLSSVTEHAFYLGGSGSGTLLIDDLSTVLADVPTAVDPTPTPVITPALPDAGDPAVSADGGTASTAGTGTAGGLALTGTTGVRPLTLAAIVLLVLGAALRTRRRTV</sequence>
<dbReference type="EMBL" id="JACHBQ010000001">
    <property type="protein sequence ID" value="MBB5640447.1"/>
    <property type="molecule type" value="Genomic_DNA"/>
</dbReference>
<evidence type="ECO:0000313" key="12">
    <source>
        <dbReference type="Proteomes" id="UP000561726"/>
    </source>
</evidence>
<name>A0A7W9E2C2_9MICO</name>
<dbReference type="RefSeq" id="WP_183323269.1">
    <property type="nucleotide sequence ID" value="NZ_JACHBQ010000001.1"/>
</dbReference>
<feature type="domain" description="CBM11" evidence="9">
    <location>
        <begin position="696"/>
        <end position="849"/>
    </location>
</feature>
<evidence type="ECO:0000256" key="3">
    <source>
        <dbReference type="ARBA" id="ARBA00012706"/>
    </source>
</evidence>
<dbReference type="Gene3D" id="3.20.20.80">
    <property type="entry name" value="Glycosidases"/>
    <property type="match status" value="1"/>
</dbReference>
<dbReference type="PANTHER" id="PTHR31451">
    <property type="match status" value="1"/>
</dbReference>
<keyword evidence="6" id="KW-0378">Hydrolase</keyword>
<keyword evidence="8" id="KW-0472">Membrane</keyword>
<comment type="catalytic activity">
    <reaction evidence="1">
        <text>Random hydrolysis of (1-&gt;4)-beta-D-mannosidic linkages in mannans, galactomannans and glucomannans.</text>
        <dbReference type="EC" id="3.2.1.78"/>
    </reaction>
</comment>
<gene>
    <name evidence="11" type="ORF">BJ997_000995</name>
</gene>
<feature type="domain" description="Glycoside hydrolase family 5" evidence="10">
    <location>
        <begin position="53"/>
        <end position="259"/>
    </location>
</feature>
<comment type="caution">
    <text evidence="11">The sequence shown here is derived from an EMBL/GenBank/DDBJ whole genome shotgun (WGS) entry which is preliminary data.</text>
</comment>
<evidence type="ECO:0000256" key="8">
    <source>
        <dbReference type="SAM" id="Phobius"/>
    </source>
</evidence>
<accession>A0A7W9E2C2</accession>
<keyword evidence="8" id="KW-1133">Transmembrane helix</keyword>
<dbReference type="GO" id="GO:0016985">
    <property type="term" value="F:mannan endo-1,4-beta-mannosidase activity"/>
    <property type="evidence" value="ECO:0007669"/>
    <property type="project" value="TreeGrafter"/>
</dbReference>
<evidence type="ECO:0000259" key="9">
    <source>
        <dbReference type="Pfam" id="PF03425"/>
    </source>
</evidence>
<dbReference type="InterPro" id="IPR001547">
    <property type="entry name" value="Glyco_hydro_5"/>
</dbReference>
<evidence type="ECO:0000256" key="1">
    <source>
        <dbReference type="ARBA" id="ARBA00001678"/>
    </source>
</evidence>
<proteinExistence type="predicted"/>
<dbReference type="InterPro" id="IPR013783">
    <property type="entry name" value="Ig-like_fold"/>
</dbReference>
<keyword evidence="8" id="KW-0812">Transmembrane</keyword>
<evidence type="ECO:0000256" key="2">
    <source>
        <dbReference type="ARBA" id="ARBA00004613"/>
    </source>
</evidence>
<protein>
    <recommendedName>
        <fullName evidence="3">mannan endo-1,4-beta-mannosidase</fullName>
        <ecNumber evidence="3">3.2.1.78</ecNumber>
    </recommendedName>
</protein>
<keyword evidence="7" id="KW-0326">Glycosidase</keyword>
<dbReference type="SUPFAM" id="SSF49785">
    <property type="entry name" value="Galactose-binding domain-like"/>
    <property type="match status" value="1"/>
</dbReference>
<dbReference type="InterPro" id="IPR008979">
    <property type="entry name" value="Galactose-bd-like_sf"/>
</dbReference>